<dbReference type="GO" id="GO:0016787">
    <property type="term" value="F:hydrolase activity"/>
    <property type="evidence" value="ECO:0007669"/>
    <property type="project" value="UniProtKB-KW"/>
</dbReference>
<keyword evidence="3" id="KW-0540">Nuclease</keyword>
<evidence type="ECO:0000259" key="2">
    <source>
        <dbReference type="Pfam" id="PF20720"/>
    </source>
</evidence>
<dbReference type="Gene3D" id="3.40.50.300">
    <property type="entry name" value="P-loop containing nucleotide triphosphate hydrolases"/>
    <property type="match status" value="1"/>
</dbReference>
<sequence length="742" mass="85735">MKKYTFEELSDIEFEDFVNDLLSCAYDWEIESFKPGRDFGIDGRSSTVNGTIIIQSKHYRKSGIDKLLREIALKEALKAKEINPERYIFVTSLNLSPDNKDKIKSAFSGINLDVSDIIGNDDLNALLRRNQDILIRWYKLWSESSNVLQLFLQPAIKSREIILLSRLNKINKFFVITEDIGPALSALNNEHVVVLSGEPGVGKTTLAEYLCQIHMKNGYTVEIIEGDITNHPFNFSNPEEKTIYYFDDFLGSNYFSFISGSQDNNIVNIIEHLKNEPNKKLVLTSRTNIINKAEMMSQSYRSFKLTSRQYIVNINNYSRITKAKILYNHLWHSPLPLEFKEEIINNGFYNKIINHRNFNPRLIAFTMNLENENNKSLSQFVYDNLEHPDQIWDHCYTVQLDEQARILVKICIAAGGRISEPELERAYEQGLVEFHFTSTTNQPKDFYHTSRLVCDSILLRHKSDDLIFYTHFNPSVTDYIIDKISSPSEAKKLINSLNNGSVIKFYSDLIKSNKIKMHDTNEISDFMLEKFSNKLDQNFISALDLGMRVLNIDNVTLAKAIFLFNKIKTLSPSGLSSDTLSNILGLGFDLGVNIDTYIYLISLGIFNTGELEYIYRCIKDDAIFSSIQDHLRVALREQLESDINYIIRNTDGFYECYSEKKLESFASSVIDNISLEYELLTSDDFDLINEYVSIAELIDDINEHTNYDDYHDQVEQEAPPKIHSHIRNEQDEIDYIFKKFNS</sequence>
<dbReference type="RefSeq" id="WP_319916509.1">
    <property type="nucleotide sequence ID" value="NZ_JAWZXF010000006.1"/>
</dbReference>
<accession>A0AAP6GA13</accession>
<evidence type="ECO:0000313" key="4">
    <source>
        <dbReference type="Proteomes" id="UP001285835"/>
    </source>
</evidence>
<dbReference type="Gene3D" id="3.40.1350.10">
    <property type="match status" value="1"/>
</dbReference>
<evidence type="ECO:0000259" key="1">
    <source>
        <dbReference type="Pfam" id="PF04471"/>
    </source>
</evidence>
<dbReference type="InterPro" id="IPR011856">
    <property type="entry name" value="tRNA_endonuc-like_dom_sf"/>
</dbReference>
<dbReference type="InterPro" id="IPR049050">
    <property type="entry name" value="nSTAND3"/>
</dbReference>
<keyword evidence="3" id="KW-0378">Hydrolase</keyword>
<dbReference type="Pfam" id="PF20720">
    <property type="entry name" value="nSTAND3"/>
    <property type="match status" value="1"/>
</dbReference>
<proteinExistence type="predicted"/>
<dbReference type="CDD" id="cd01983">
    <property type="entry name" value="SIMIBI"/>
    <property type="match status" value="1"/>
</dbReference>
<name>A0AAP6GA13_AERME</name>
<dbReference type="InterPro" id="IPR027417">
    <property type="entry name" value="P-loop_NTPase"/>
</dbReference>
<feature type="domain" description="Novel STAND NTPase 3" evidence="2">
    <location>
        <begin position="174"/>
        <end position="332"/>
    </location>
</feature>
<dbReference type="EMBL" id="JAWZXF010000006">
    <property type="protein sequence ID" value="MDX7921348.1"/>
    <property type="molecule type" value="Genomic_DNA"/>
</dbReference>
<comment type="caution">
    <text evidence="3">The sequence shown here is derived from an EMBL/GenBank/DDBJ whole genome shotgun (WGS) entry which is preliminary data.</text>
</comment>
<keyword evidence="3" id="KW-0255">Endonuclease</keyword>
<dbReference type="SUPFAM" id="SSF52540">
    <property type="entry name" value="P-loop containing nucleoside triphosphate hydrolases"/>
    <property type="match status" value="1"/>
</dbReference>
<organism evidence="3 4">
    <name type="scientific">Aeromonas media</name>
    <dbReference type="NCBI Taxonomy" id="651"/>
    <lineage>
        <taxon>Bacteria</taxon>
        <taxon>Pseudomonadati</taxon>
        <taxon>Pseudomonadota</taxon>
        <taxon>Gammaproteobacteria</taxon>
        <taxon>Aeromonadales</taxon>
        <taxon>Aeromonadaceae</taxon>
        <taxon>Aeromonas</taxon>
    </lineage>
</organism>
<dbReference type="GO" id="GO:0009307">
    <property type="term" value="P:DNA restriction-modification system"/>
    <property type="evidence" value="ECO:0007669"/>
    <property type="project" value="InterPro"/>
</dbReference>
<evidence type="ECO:0000313" key="3">
    <source>
        <dbReference type="EMBL" id="MDX7921348.1"/>
    </source>
</evidence>
<feature type="domain" description="Restriction endonuclease type IV Mrr" evidence="1">
    <location>
        <begin position="7"/>
        <end position="112"/>
    </location>
</feature>
<gene>
    <name evidence="3" type="ORF">SJS82_05320</name>
</gene>
<dbReference type="GO" id="GO:0003677">
    <property type="term" value="F:DNA binding"/>
    <property type="evidence" value="ECO:0007669"/>
    <property type="project" value="InterPro"/>
</dbReference>
<dbReference type="AlphaFoldDB" id="A0AAP6GA13"/>
<dbReference type="InterPro" id="IPR007560">
    <property type="entry name" value="Restrct_endonuc_IV_Mrr"/>
</dbReference>
<dbReference type="Pfam" id="PF04471">
    <property type="entry name" value="Mrr_cat"/>
    <property type="match status" value="1"/>
</dbReference>
<dbReference type="Proteomes" id="UP001285835">
    <property type="component" value="Unassembled WGS sequence"/>
</dbReference>
<reference evidence="3" key="1">
    <citation type="submission" date="2023-11" db="EMBL/GenBank/DDBJ databases">
        <title>WGS of Aeromonas in Northern Israel.</title>
        <authorList>
            <person name="Hershko Y."/>
        </authorList>
    </citation>
    <scope>NUCLEOTIDE SEQUENCE</scope>
    <source>
        <strain evidence="3">02297</strain>
    </source>
</reference>
<dbReference type="GO" id="GO:0004519">
    <property type="term" value="F:endonuclease activity"/>
    <property type="evidence" value="ECO:0007669"/>
    <property type="project" value="UniProtKB-KW"/>
</dbReference>
<protein>
    <submittedName>
        <fullName evidence="3">Restriction endonuclease</fullName>
        <ecNumber evidence="3">3.1.21.-</ecNumber>
    </submittedName>
</protein>
<dbReference type="EC" id="3.1.21.-" evidence="3"/>